<sequence>MTKDPENIKAMLSTQFNDFILGRHEMVEPLLGDGIFSLDGEGWKHSRTILRPQFAREQVGHVEMLEPHFQMMKRHILKHSDGSPFDIQDLFFKFTIDSATEFLFGGTCGSLRDESIAESGGEQIVNGTDFAKCFNASQLYTNTRILMQWMCIFWNSKEYKRCNEVVHKFADHYVDKVLKMDPDELDKNSSSKYVFLYELAKQTRDPKMLRDQSINILLAGRDTTAGLLSFVFYELAKKPHIWSKLRKEIVDNFGCDTNDTSNVSALSFESLKKCEYLKAVINETLRLYPSVPKNFRVPIRDTTLPRGGGEDESSPIFLPKGSMVAYNVYSMHRNKDVYGENAEDFVPERWFDSNVKNIGWNYLPFNGGPRICLGQQFALTEASYVIARLFVKVA</sequence>
<dbReference type="GO" id="GO:0016712">
    <property type="term" value="F:oxidoreductase activity, acting on paired donors, with incorporation or reduction of molecular oxygen, reduced flavin or flavoprotein as one donor, and incorporation of one atom of oxygen"/>
    <property type="evidence" value="ECO:0007669"/>
    <property type="project" value="InterPro"/>
</dbReference>
<dbReference type="OrthoDB" id="1470350at2759"/>
<evidence type="ECO:0000256" key="7">
    <source>
        <dbReference type="ARBA" id="ARBA00023033"/>
    </source>
</evidence>
<feature type="binding site" description="axial binding residue" evidence="8">
    <location>
        <position position="372"/>
    </location>
    <ligand>
        <name>heme</name>
        <dbReference type="ChEBI" id="CHEBI:30413"/>
    </ligand>
    <ligandPart>
        <name>Fe</name>
        <dbReference type="ChEBI" id="CHEBI:18248"/>
    </ligandPart>
</feature>
<dbReference type="PANTHER" id="PTHR24287:SF1">
    <property type="entry name" value="P450, PUTATIVE (EUROFUNG)-RELATED"/>
    <property type="match status" value="1"/>
</dbReference>
<evidence type="ECO:0000256" key="9">
    <source>
        <dbReference type="RuleBase" id="RU000461"/>
    </source>
</evidence>
<evidence type="ECO:0000256" key="8">
    <source>
        <dbReference type="PIRSR" id="PIRSR602402-1"/>
    </source>
</evidence>
<dbReference type="CDD" id="cd11063">
    <property type="entry name" value="CYP52"/>
    <property type="match status" value="1"/>
</dbReference>
<keyword evidence="6 8" id="KW-0408">Iron</keyword>
<evidence type="ECO:0000313" key="10">
    <source>
        <dbReference type="EMBL" id="KAG7191434.1"/>
    </source>
</evidence>
<evidence type="ECO:0000256" key="6">
    <source>
        <dbReference type="ARBA" id="ARBA00023004"/>
    </source>
</evidence>
<name>A0A9P7V5R0_9ASCO</name>
<evidence type="ECO:0000313" key="11">
    <source>
        <dbReference type="Proteomes" id="UP000790833"/>
    </source>
</evidence>
<dbReference type="PRINTS" id="PR01239">
    <property type="entry name" value="EP450IICYP52"/>
</dbReference>
<dbReference type="PROSITE" id="PS00086">
    <property type="entry name" value="CYTOCHROME_P450"/>
    <property type="match status" value="1"/>
</dbReference>
<comment type="cofactor">
    <cofactor evidence="1 8">
        <name>heme</name>
        <dbReference type="ChEBI" id="CHEBI:30413"/>
    </cofactor>
</comment>
<dbReference type="AlphaFoldDB" id="A0A9P7V5R0"/>
<dbReference type="InterPro" id="IPR017972">
    <property type="entry name" value="Cyt_P450_CS"/>
</dbReference>
<keyword evidence="4 8" id="KW-0479">Metal-binding</keyword>
<dbReference type="InterPro" id="IPR036396">
    <property type="entry name" value="Cyt_P450_sf"/>
</dbReference>
<evidence type="ECO:0000256" key="2">
    <source>
        <dbReference type="ARBA" id="ARBA00010617"/>
    </source>
</evidence>
<dbReference type="GO" id="GO:0005506">
    <property type="term" value="F:iron ion binding"/>
    <property type="evidence" value="ECO:0007669"/>
    <property type="project" value="InterPro"/>
</dbReference>
<dbReference type="Proteomes" id="UP000790833">
    <property type="component" value="Unassembled WGS sequence"/>
</dbReference>
<comment type="caution">
    <text evidence="10">The sequence shown here is derived from an EMBL/GenBank/DDBJ whole genome shotgun (WGS) entry which is preliminary data.</text>
</comment>
<dbReference type="GeneID" id="66116855"/>
<dbReference type="Pfam" id="PF00067">
    <property type="entry name" value="p450"/>
    <property type="match status" value="1"/>
</dbReference>
<proteinExistence type="inferred from homology"/>
<evidence type="ECO:0000256" key="4">
    <source>
        <dbReference type="ARBA" id="ARBA00022723"/>
    </source>
</evidence>
<dbReference type="PRINTS" id="PR00464">
    <property type="entry name" value="EP450II"/>
</dbReference>
<dbReference type="GO" id="GO:0020037">
    <property type="term" value="F:heme binding"/>
    <property type="evidence" value="ECO:0007669"/>
    <property type="project" value="InterPro"/>
</dbReference>
<dbReference type="SUPFAM" id="SSF48264">
    <property type="entry name" value="Cytochrome P450"/>
    <property type="match status" value="1"/>
</dbReference>
<dbReference type="InterPro" id="IPR047146">
    <property type="entry name" value="Cyt_P450_E_CYP52_fungi"/>
</dbReference>
<dbReference type="PRINTS" id="PR00385">
    <property type="entry name" value="P450"/>
</dbReference>
<accession>A0A9P7V5R0</accession>
<evidence type="ECO:0000256" key="3">
    <source>
        <dbReference type="ARBA" id="ARBA00022617"/>
    </source>
</evidence>
<reference evidence="10" key="1">
    <citation type="submission" date="2021-03" db="EMBL/GenBank/DDBJ databases">
        <authorList>
            <person name="Palmer J.M."/>
        </authorList>
    </citation>
    <scope>NUCLEOTIDE SEQUENCE</scope>
    <source>
        <strain evidence="10">ARV_011</strain>
    </source>
</reference>
<comment type="similarity">
    <text evidence="2 9">Belongs to the cytochrome P450 family.</text>
</comment>
<gene>
    <name evidence="10" type="ORF">KQ657_003481</name>
</gene>
<dbReference type="EMBL" id="JAHMUF010000030">
    <property type="protein sequence ID" value="KAG7191434.1"/>
    <property type="molecule type" value="Genomic_DNA"/>
</dbReference>
<dbReference type="InterPro" id="IPR002402">
    <property type="entry name" value="Cyt_P450_E_grp-II"/>
</dbReference>
<evidence type="ECO:0008006" key="12">
    <source>
        <dbReference type="Google" id="ProtNLM"/>
    </source>
</evidence>
<dbReference type="PANTHER" id="PTHR24287">
    <property type="entry name" value="P450, PUTATIVE (EUROFUNG)-RELATED"/>
    <property type="match status" value="1"/>
</dbReference>
<organism evidence="10 11">
    <name type="scientific">Scheffersomyces spartinae</name>
    <dbReference type="NCBI Taxonomy" id="45513"/>
    <lineage>
        <taxon>Eukaryota</taxon>
        <taxon>Fungi</taxon>
        <taxon>Dikarya</taxon>
        <taxon>Ascomycota</taxon>
        <taxon>Saccharomycotina</taxon>
        <taxon>Pichiomycetes</taxon>
        <taxon>Debaryomycetaceae</taxon>
        <taxon>Scheffersomyces</taxon>
    </lineage>
</organism>
<keyword evidence="7 9" id="KW-0503">Monooxygenase</keyword>
<protein>
    <recommendedName>
        <fullName evidence="12">Cytochrome P450</fullName>
    </recommendedName>
</protein>
<evidence type="ECO:0000256" key="5">
    <source>
        <dbReference type="ARBA" id="ARBA00023002"/>
    </source>
</evidence>
<dbReference type="Gene3D" id="1.10.630.10">
    <property type="entry name" value="Cytochrome P450"/>
    <property type="match status" value="1"/>
</dbReference>
<dbReference type="InterPro" id="IPR002974">
    <property type="entry name" value="Cyt_P450_E_CYP52_ascomycetes"/>
</dbReference>
<dbReference type="InterPro" id="IPR001128">
    <property type="entry name" value="Cyt_P450"/>
</dbReference>
<dbReference type="RefSeq" id="XP_043046986.1">
    <property type="nucleotide sequence ID" value="XM_043194201.1"/>
</dbReference>
<keyword evidence="3 8" id="KW-0349">Heme</keyword>
<keyword evidence="5 9" id="KW-0560">Oxidoreductase</keyword>
<keyword evidence="11" id="KW-1185">Reference proteome</keyword>
<evidence type="ECO:0000256" key="1">
    <source>
        <dbReference type="ARBA" id="ARBA00001971"/>
    </source>
</evidence>